<feature type="chain" id="PRO_5015608985" description="DUF7133 domain-containing protein" evidence="2">
    <location>
        <begin position="21"/>
        <end position="952"/>
    </location>
</feature>
<dbReference type="InterPro" id="IPR013428">
    <property type="entry name" value="Membrane-bound_put_N"/>
</dbReference>
<feature type="compositionally biased region" description="Polar residues" evidence="1">
    <location>
        <begin position="934"/>
        <end position="952"/>
    </location>
</feature>
<proteinExistence type="predicted"/>
<name>A0A2S7U2I1_9BACT</name>
<dbReference type="AlphaFoldDB" id="A0A2S7U2I1"/>
<organism evidence="4 5">
    <name type="scientific">Rubritalea profundi</name>
    <dbReference type="NCBI Taxonomy" id="1658618"/>
    <lineage>
        <taxon>Bacteria</taxon>
        <taxon>Pseudomonadati</taxon>
        <taxon>Verrucomicrobiota</taxon>
        <taxon>Verrucomicrobiia</taxon>
        <taxon>Verrucomicrobiales</taxon>
        <taxon>Rubritaleaceae</taxon>
        <taxon>Rubritalea</taxon>
    </lineage>
</organism>
<feature type="region of interest" description="Disordered" evidence="1">
    <location>
        <begin position="932"/>
        <end position="952"/>
    </location>
</feature>
<dbReference type="InterPro" id="IPR011042">
    <property type="entry name" value="6-blade_b-propeller_TolB-like"/>
</dbReference>
<dbReference type="Pfam" id="PF23500">
    <property type="entry name" value="DUF7133"/>
    <property type="match status" value="1"/>
</dbReference>
<dbReference type="InterPro" id="IPR055557">
    <property type="entry name" value="DUF7133"/>
</dbReference>
<dbReference type="EMBL" id="MQWA01000001">
    <property type="protein sequence ID" value="PQJ29198.1"/>
    <property type="molecule type" value="Genomic_DNA"/>
</dbReference>
<dbReference type="RefSeq" id="WP_129589737.1">
    <property type="nucleotide sequence ID" value="NZ_MQWA01000001.1"/>
</dbReference>
<evidence type="ECO:0000259" key="3">
    <source>
        <dbReference type="Pfam" id="PF23500"/>
    </source>
</evidence>
<dbReference type="SUPFAM" id="SSF50952">
    <property type="entry name" value="Soluble quinoprotein glucose dehydrogenase"/>
    <property type="match status" value="1"/>
</dbReference>
<evidence type="ECO:0000313" key="5">
    <source>
        <dbReference type="Proteomes" id="UP000239907"/>
    </source>
</evidence>
<dbReference type="PANTHER" id="PTHR33546">
    <property type="entry name" value="LARGE, MULTIFUNCTIONAL SECRETED PROTEIN-RELATED"/>
    <property type="match status" value="1"/>
</dbReference>
<dbReference type="OrthoDB" id="9770043at2"/>
<dbReference type="InterPro" id="IPR016024">
    <property type="entry name" value="ARM-type_fold"/>
</dbReference>
<dbReference type="Gene3D" id="1.25.10.10">
    <property type="entry name" value="Leucine-rich Repeat Variant"/>
    <property type="match status" value="1"/>
</dbReference>
<feature type="domain" description="DUF7133" evidence="3">
    <location>
        <begin position="35"/>
        <end position="433"/>
    </location>
</feature>
<dbReference type="Gene3D" id="2.120.10.30">
    <property type="entry name" value="TolB, C-terminal domain"/>
    <property type="match status" value="1"/>
</dbReference>
<dbReference type="Proteomes" id="UP000239907">
    <property type="component" value="Unassembled WGS sequence"/>
</dbReference>
<keyword evidence="5" id="KW-1185">Reference proteome</keyword>
<dbReference type="PANTHER" id="PTHR33546:SF1">
    <property type="entry name" value="LARGE, MULTIFUNCTIONAL SECRETED PROTEIN"/>
    <property type="match status" value="1"/>
</dbReference>
<comment type="caution">
    <text evidence="4">The sequence shown here is derived from an EMBL/GenBank/DDBJ whole genome shotgun (WGS) entry which is preliminary data.</text>
</comment>
<dbReference type="InterPro" id="IPR011989">
    <property type="entry name" value="ARM-like"/>
</dbReference>
<dbReference type="Pfam" id="PF13646">
    <property type="entry name" value="HEAT_2"/>
    <property type="match status" value="1"/>
</dbReference>
<evidence type="ECO:0000313" key="4">
    <source>
        <dbReference type="EMBL" id="PQJ29198.1"/>
    </source>
</evidence>
<gene>
    <name evidence="4" type="ORF">BSZ32_12310</name>
</gene>
<reference evidence="4 5" key="1">
    <citation type="submission" date="2016-12" db="EMBL/GenBank/DDBJ databases">
        <title>Study of bacterial adaptation to deep sea.</title>
        <authorList>
            <person name="Song J."/>
            <person name="Yoshizawa S."/>
            <person name="Kogure K."/>
        </authorList>
    </citation>
    <scope>NUCLEOTIDE SEQUENCE [LARGE SCALE GENOMIC DNA]</scope>
    <source>
        <strain evidence="4 5">SAORIC-165</strain>
    </source>
</reference>
<protein>
    <recommendedName>
        <fullName evidence="3">DUF7133 domain-containing protein</fullName>
    </recommendedName>
</protein>
<dbReference type="SUPFAM" id="SSF48371">
    <property type="entry name" value="ARM repeat"/>
    <property type="match status" value="2"/>
</dbReference>
<sequence>MKYAATTIFSICLTITPSFAETELVPSEVVPGLGILPDTTLQIFADQKSQGVTSPTALTIDEKGRVLITETWRFGENLGIDDNRRRTHWLLDDIASQTTDDRLAMYKKWHHKHPPETYTTHTEKIRMLVDENGDGVADKHTIFAEGFNKTLDGTAAGIYSYNGDVYVACIPNIWLLNDKNDDGVADSRKSLQDGFGVRVSLSGHDLNGFTYGPDGRIYATIGDRGFNFTTKEGKHYAYPDQGAILRFEPDGSNIEVIHTGLRNPKEIAFDQFGNPITVDNNSDQGDQARIVYIMEGADSGWRMEHQVMYTFNRQAGFTSLPTNRWMLEKMWQPRTEKNKHLLPAYVLPPLMNLSNGPSGLTYHPGPASYPGKQGNFLFCDYKGAPSKSLIHSFAVTNEGAGMRVTENSVFNDGVAATDVEYGYDGKVYVTDFIKGWASKAQGRVYSISKNGSKNDATIQSVKDLVTKDFSKLSDAKLLALLQHADMRIRLRAQFALADAKKTTLLDNSIGKNQGKVIAQLHGIWGLGIIARKGDATATARLLHHASQDHPVELKARIAQCLGEVSSSEKVDAALMHLLVDSSPRVQSFAATSLGRRGHKAAFETFVSLIAKNNDQDAFLRHALIMGLLGAADENQIAQLSDHDSPAVQLAAIVALRRHRSPQIAKFIGKSRQVSREAIRAIHDLQIESALHKVADLLPQLTNSTSKADAFTPMTQRRIINSAFRIGGDKNIHALLAYIGSKNSQIDAKQRREAVRLISLWNTPPQVDQALGRWSPMPKRNNPNLIKILQQDLPKLIDVSNPAVAELIALISHFKPHLNSIPAEKLLAITRDPKINSAARAEALRSAAVNPPVNFDSLLKEFVADKQPEVAATALRLHLERHPEASYSLLIQASAADRPAALRQTAWSLTADLKKIDSSLAERLNHELAKLLQLKPTNTPHSKSSTPQKSTRR</sequence>
<dbReference type="InterPro" id="IPR011041">
    <property type="entry name" value="Quinoprot_gluc/sorb_DH_b-prop"/>
</dbReference>
<feature type="signal peptide" evidence="2">
    <location>
        <begin position="1"/>
        <end position="20"/>
    </location>
</feature>
<evidence type="ECO:0000256" key="1">
    <source>
        <dbReference type="SAM" id="MobiDB-lite"/>
    </source>
</evidence>
<dbReference type="NCBIfam" id="TIGR02604">
    <property type="entry name" value="Piru_Ver_Nterm"/>
    <property type="match status" value="1"/>
</dbReference>
<accession>A0A2S7U2I1</accession>
<evidence type="ECO:0000256" key="2">
    <source>
        <dbReference type="SAM" id="SignalP"/>
    </source>
</evidence>
<keyword evidence="2" id="KW-0732">Signal</keyword>